<comment type="subunit">
    <text evidence="5">Binds ribosomal protein uS19.</text>
</comment>
<dbReference type="InterPro" id="IPR011961">
    <property type="entry name" value="RimM"/>
</dbReference>
<evidence type="ECO:0000256" key="1">
    <source>
        <dbReference type="ARBA" id="ARBA00022490"/>
    </source>
</evidence>
<evidence type="ECO:0000256" key="2">
    <source>
        <dbReference type="ARBA" id="ARBA00022517"/>
    </source>
</evidence>
<evidence type="ECO:0000313" key="8">
    <source>
        <dbReference type="EMBL" id="URJ28008.1"/>
    </source>
</evidence>
<keyword evidence="4 5" id="KW-0143">Chaperone</keyword>
<protein>
    <recommendedName>
        <fullName evidence="5">Ribosome maturation factor RimM</fullName>
    </recommendedName>
</protein>
<dbReference type="GO" id="GO:0043022">
    <property type="term" value="F:ribosome binding"/>
    <property type="evidence" value="ECO:0007669"/>
    <property type="project" value="InterPro"/>
</dbReference>
<dbReference type="GO" id="GO:0005840">
    <property type="term" value="C:ribosome"/>
    <property type="evidence" value="ECO:0007669"/>
    <property type="project" value="InterPro"/>
</dbReference>
<evidence type="ECO:0000256" key="4">
    <source>
        <dbReference type="ARBA" id="ARBA00023186"/>
    </source>
</evidence>
<reference evidence="8" key="1">
    <citation type="submission" date="2022-05" db="EMBL/GenBank/DDBJ databases">
        <title>Impact of host demography and evolutionary history on endosymbiont molecular evolution: a test in carpenter ants (Genus Camponotus) and their Blochmannia endosymbionts.</title>
        <authorList>
            <person name="Manthey J.D."/>
            <person name="Giron J.C."/>
            <person name="Hruska J.P."/>
        </authorList>
    </citation>
    <scope>NUCLEOTIDE SEQUENCE</scope>
    <source>
        <strain evidence="8">C-039</strain>
    </source>
</reference>
<dbReference type="NCBIfam" id="TIGR02273">
    <property type="entry name" value="16S_RimM"/>
    <property type="match status" value="1"/>
</dbReference>
<comment type="domain">
    <text evidence="5">The PRC barrel domain binds ribosomal protein uS19.</text>
</comment>
<dbReference type="Proteomes" id="UP001056209">
    <property type="component" value="Chromosome"/>
</dbReference>
<dbReference type="SUPFAM" id="SSF50346">
    <property type="entry name" value="PRC-barrel domain"/>
    <property type="match status" value="1"/>
</dbReference>
<evidence type="ECO:0000313" key="9">
    <source>
        <dbReference type="Proteomes" id="UP001056209"/>
    </source>
</evidence>
<dbReference type="HAMAP" id="MF_00014">
    <property type="entry name" value="Ribosome_mat_RimM"/>
    <property type="match status" value="1"/>
</dbReference>
<dbReference type="InterPro" id="IPR056792">
    <property type="entry name" value="PRC_RimM"/>
</dbReference>
<dbReference type="SUPFAM" id="SSF50447">
    <property type="entry name" value="Translation proteins"/>
    <property type="match status" value="1"/>
</dbReference>
<comment type="similarity">
    <text evidence="5">Belongs to the RimM family.</text>
</comment>
<dbReference type="Pfam" id="PF24986">
    <property type="entry name" value="PRC_RimM"/>
    <property type="match status" value="1"/>
</dbReference>
<evidence type="ECO:0000256" key="5">
    <source>
        <dbReference type="HAMAP-Rule" id="MF_00014"/>
    </source>
</evidence>
<gene>
    <name evidence="5 8" type="primary">rimM</name>
    <name evidence="8" type="ORF">M9393_02360</name>
</gene>
<dbReference type="GO" id="GO:0042274">
    <property type="term" value="P:ribosomal small subunit biogenesis"/>
    <property type="evidence" value="ECO:0007669"/>
    <property type="project" value="UniProtKB-UniRule"/>
</dbReference>
<dbReference type="InterPro" id="IPR011033">
    <property type="entry name" value="PRC_barrel-like_sf"/>
</dbReference>
<sequence length="185" mass="21665">MKDNKKNKIEQPITNPIVIGKIVGAYGVLGWIRIISFTEKSDNMFFYNPYYVIIQSKWKSIYLDKWRLLGKRYIAKIREISNRESAQLLNHCEMIIDKTRLPHLNTDEYYWKDLIGCTVITVKGIFLGNIISMIETTANDVLVVKMYQNKFAGIRNCLIPFLIKRVIKNVDLVIRTVTVDWDPNF</sequence>
<accession>A0A9Q8TVH5</accession>
<dbReference type="InterPro" id="IPR002676">
    <property type="entry name" value="RimM_N"/>
</dbReference>
<dbReference type="InterPro" id="IPR009000">
    <property type="entry name" value="Transl_B-barrel_sf"/>
</dbReference>
<dbReference type="Gene3D" id="2.40.30.60">
    <property type="entry name" value="RimM"/>
    <property type="match status" value="1"/>
</dbReference>
<keyword evidence="1 5" id="KW-0963">Cytoplasm</keyword>
<evidence type="ECO:0000256" key="3">
    <source>
        <dbReference type="ARBA" id="ARBA00022552"/>
    </source>
</evidence>
<dbReference type="Pfam" id="PF01782">
    <property type="entry name" value="RimM"/>
    <property type="match status" value="1"/>
</dbReference>
<dbReference type="AlphaFoldDB" id="A0A9Q8TVH5"/>
<dbReference type="PANTHER" id="PTHR33692:SF1">
    <property type="entry name" value="RIBOSOME MATURATION FACTOR RIMM"/>
    <property type="match status" value="1"/>
</dbReference>
<evidence type="ECO:0000259" key="6">
    <source>
        <dbReference type="Pfam" id="PF01782"/>
    </source>
</evidence>
<keyword evidence="3 5" id="KW-0698">rRNA processing</keyword>
<proteinExistence type="inferred from homology"/>
<name>A0A9Q8TVH5_9ENTR</name>
<dbReference type="Gene3D" id="2.30.30.240">
    <property type="entry name" value="PRC-barrel domain"/>
    <property type="match status" value="1"/>
</dbReference>
<feature type="domain" description="Ribosome maturation factor RimM PRC barrel" evidence="7">
    <location>
        <begin position="111"/>
        <end position="181"/>
    </location>
</feature>
<feature type="domain" description="RimM N-terminal" evidence="6">
    <location>
        <begin position="18"/>
        <end position="98"/>
    </location>
</feature>
<dbReference type="PANTHER" id="PTHR33692">
    <property type="entry name" value="RIBOSOME MATURATION FACTOR RIMM"/>
    <property type="match status" value="1"/>
</dbReference>
<comment type="subcellular location">
    <subcellularLocation>
        <location evidence="5">Cytoplasm</location>
    </subcellularLocation>
</comment>
<organism evidence="8 9">
    <name type="scientific">Candidatus Blochmannia vicinus</name>
    <name type="common">nom. nud.</name>
    <dbReference type="NCBI Taxonomy" id="251540"/>
    <lineage>
        <taxon>Bacteria</taxon>
        <taxon>Pseudomonadati</taxon>
        <taxon>Pseudomonadota</taxon>
        <taxon>Gammaproteobacteria</taxon>
        <taxon>Enterobacterales</taxon>
        <taxon>Enterobacteriaceae</taxon>
        <taxon>ant endosymbionts</taxon>
        <taxon>Candidatus Blochmanniella</taxon>
    </lineage>
</organism>
<dbReference type="GO" id="GO:0005737">
    <property type="term" value="C:cytoplasm"/>
    <property type="evidence" value="ECO:0007669"/>
    <property type="project" value="UniProtKB-SubCell"/>
</dbReference>
<dbReference type="EMBL" id="CP097753">
    <property type="protein sequence ID" value="URJ28008.1"/>
    <property type="molecule type" value="Genomic_DNA"/>
</dbReference>
<comment type="function">
    <text evidence="5">An accessory protein needed during the final step in the assembly of 30S ribosomal subunit, possibly for assembly of the head region. Essential for efficient processing of 16S rRNA. May be needed both before and after RbfA during the maturation of 16S rRNA. It has affinity for free ribosomal 30S subunits but not for 70S ribosomes.</text>
</comment>
<dbReference type="GO" id="GO:0006364">
    <property type="term" value="P:rRNA processing"/>
    <property type="evidence" value="ECO:0007669"/>
    <property type="project" value="UniProtKB-UniRule"/>
</dbReference>
<dbReference type="RefSeq" id="WP_250248396.1">
    <property type="nucleotide sequence ID" value="NZ_CP097753.1"/>
</dbReference>
<keyword evidence="2 5" id="KW-0690">Ribosome biogenesis</keyword>
<dbReference type="InterPro" id="IPR036976">
    <property type="entry name" value="RimM_N_sf"/>
</dbReference>
<evidence type="ECO:0000259" key="7">
    <source>
        <dbReference type="Pfam" id="PF24986"/>
    </source>
</evidence>